<dbReference type="GO" id="GO:0039654">
    <property type="term" value="P:fusion of virus membrane with host endosome membrane"/>
    <property type="evidence" value="ECO:0007669"/>
    <property type="project" value="UniProtKB-UniRule"/>
</dbReference>
<comment type="domain">
    <text evidence="32 33">The 17 amino acids long immunosuppressive region is present in many retroviral envelope proteins. Synthetic peptides derived from this relatively conserved sequence inhibit immune function in vitro and in vivo.</text>
</comment>
<dbReference type="HAMAP" id="MF_04083">
    <property type="entry name" value="HIV_ENV"/>
    <property type="match status" value="1"/>
</dbReference>
<feature type="region of interest" description="Immunosuppression" evidence="32">
    <location>
        <begin position="558"/>
        <end position="576"/>
    </location>
</feature>
<dbReference type="GO" id="GO:0055036">
    <property type="term" value="C:virion membrane"/>
    <property type="evidence" value="ECO:0007669"/>
    <property type="project" value="UniProtKB-SubCell"/>
</dbReference>
<evidence type="ECO:0000256" key="21">
    <source>
        <dbReference type="ARBA" id="ARBA00022890"/>
    </source>
</evidence>
<comment type="subcellular location">
    <molecule>Transmembrane protein gp41</molecule>
    <subcellularLocation>
        <location evidence="32">Virion membrane</location>
        <topology evidence="32">Single-pass type I membrane protein</topology>
    </subcellularLocation>
    <subcellularLocation>
        <location evidence="32">Host cell membrane</location>
        <topology evidence="32">Single-pass type I membrane protein</topology>
    </subcellularLocation>
    <subcellularLocation>
        <location evidence="32">Host endosome membrane</location>
        <topology evidence="32">Single-pass type I membrane protein</topology>
    </subcellularLocation>
    <text evidence="32">It is probably concentrated at the site of budding and incorporated into the virions possibly by contacts between the cytoplasmic tail of Env and the N-terminus of Gag.</text>
</comment>
<feature type="transmembrane region" description="Helical" evidence="33">
    <location>
        <begin position="496"/>
        <end position="519"/>
    </location>
</feature>
<dbReference type="GO" id="GO:0075512">
    <property type="term" value="P:clathrin-dependent endocytosis of virus by host cell"/>
    <property type="evidence" value="ECO:0007669"/>
    <property type="project" value="UniProtKB-UniRule"/>
</dbReference>
<feature type="region of interest" description="Disordered" evidence="34">
    <location>
        <begin position="705"/>
        <end position="725"/>
    </location>
</feature>
<comment type="domain">
    <text evidence="32">The CD4-binding region is targeted by the antibody b12.</text>
</comment>
<feature type="region of interest" description="Fusion peptide" evidence="32">
    <location>
        <begin position="496"/>
        <end position="516"/>
    </location>
</feature>
<keyword evidence="22 32" id="KW-1133">Transmembrane helix</keyword>
<keyword evidence="17 32" id="KW-1161">Viral attachment to host cell</keyword>
<evidence type="ECO:0000256" key="5">
    <source>
        <dbReference type="ARBA" id="ARBA00004578"/>
    </source>
</evidence>
<comment type="domain">
    <text evidence="32">The membrane proximal external region (MPER) present in gp41 is a tryptophan-rich region recognized by the antibodies 2F5, Z13, and 4E10. MPER seems to play a role in fusion.</text>
</comment>
<dbReference type="GO" id="GO:0020002">
    <property type="term" value="C:host cell plasma membrane"/>
    <property type="evidence" value="ECO:0007669"/>
    <property type="project" value="UniProtKB-SubCell"/>
</dbReference>
<feature type="short sequence motif" description="YXXL motif; contains endocytosis signal" evidence="32">
    <location>
        <begin position="696"/>
        <end position="699"/>
    </location>
</feature>
<accession>A0A6M6AV79</accession>
<evidence type="ECO:0000256" key="24">
    <source>
        <dbReference type="ARBA" id="ARBA00023054"/>
    </source>
</evidence>
<comment type="subcellular location">
    <subcellularLocation>
        <location evidence="3">Host cell membrane</location>
        <topology evidence="3">Peripheral membrane protein</topology>
    </subcellularLocation>
    <subcellularLocation>
        <location evidence="1">Host cell membrane</location>
        <topology evidence="1">Single-pass type I membrane protein</topology>
    </subcellularLocation>
    <subcellularLocation>
        <location evidence="2">Host endosome membrane</location>
        <topology evidence="2">Peripheral membrane protein</topology>
    </subcellularLocation>
    <subcellularLocation>
        <location evidence="5">Host endosome membrane</location>
        <topology evidence="5">Single-pass type I membrane protein</topology>
    </subcellularLocation>
    <subcellularLocation>
        <location evidence="6">Virion membrane</location>
        <topology evidence="6">Peripheral membrane protein</topology>
    </subcellularLocation>
    <subcellularLocation>
        <location evidence="4">Virion membrane</location>
        <topology evidence="4">Single-pass type I membrane protein</topology>
    </subcellularLocation>
</comment>
<evidence type="ECO:0000256" key="3">
    <source>
        <dbReference type="ARBA" id="ARBA00004505"/>
    </source>
</evidence>
<feature type="coiled-coil region" evidence="32">
    <location>
        <begin position="617"/>
        <end position="651"/>
    </location>
</feature>
<dbReference type="InterPro" id="IPR000328">
    <property type="entry name" value="GP41-like"/>
</dbReference>
<evidence type="ECO:0000256" key="13">
    <source>
        <dbReference type="ARBA" id="ARBA00022685"/>
    </source>
</evidence>
<feature type="domain" description="Retroviral envelope protein GP41-like" evidence="36">
    <location>
        <begin position="514"/>
        <end position="704"/>
    </location>
</feature>
<protein>
    <recommendedName>
        <fullName evidence="32">Envelope glycoprotein gp160</fullName>
    </recommendedName>
    <alternativeName>
        <fullName evidence="32">Env polyprotein</fullName>
    </alternativeName>
    <component>
        <recommendedName>
            <fullName evidence="32">Surface protein gp120</fullName>
            <shortName evidence="32">SU</shortName>
        </recommendedName>
        <alternativeName>
            <fullName evidence="32">Glycoprotein 120</fullName>
            <shortName evidence="32">gp120</shortName>
        </alternativeName>
    </component>
    <component>
        <recommendedName>
            <fullName evidence="32">Transmembrane protein gp41</fullName>
            <shortName evidence="32">TM</shortName>
        </recommendedName>
        <alternativeName>
            <fullName evidence="32">Glycoprotein 41</fullName>
            <shortName evidence="32">gp41</shortName>
        </alternativeName>
    </component>
</protein>
<dbReference type="FunFam" id="2.170.40.20:FF:000001">
    <property type="entry name" value="Envelope glycoprotein gp160"/>
    <property type="match status" value="1"/>
</dbReference>
<feature type="lipid moiety-binding region" description="S-palmitoyl cysteine; by host" evidence="32">
    <location>
        <position position="748"/>
    </location>
</feature>
<evidence type="ECO:0000256" key="12">
    <source>
        <dbReference type="ARBA" id="ARBA00022595"/>
    </source>
</evidence>
<comment type="PTM">
    <text evidence="32">Specific enzymatic cleavages in vivo yield mature proteins. Envelope glycoproteins are synthesized as a inactive precursor that is heavily N-glycosylated and processed likely by host cell furin in the Golgi to yield the mature SU and TM proteins. The cleavage site between SU and TM requires the minimal sequence [KR]-X-[KR]-R. About 2 of the 9 disulfide bonds of gp41 are reduced by P4HB/PDI, following binding to CD4 receptor.</text>
</comment>
<evidence type="ECO:0000256" key="16">
    <source>
        <dbReference type="ARBA" id="ARBA00022729"/>
    </source>
</evidence>
<evidence type="ECO:0000313" key="37">
    <source>
        <dbReference type="EMBL" id="QJX39449.1"/>
    </source>
</evidence>
<evidence type="ECO:0000256" key="29">
    <source>
        <dbReference type="ARBA" id="ARBA00023280"/>
    </source>
</evidence>
<dbReference type="GO" id="GO:0052031">
    <property type="term" value="P:symbiont-mediated perturbation of host defense response"/>
    <property type="evidence" value="ECO:0007669"/>
    <property type="project" value="UniProtKB-UniRule"/>
</dbReference>
<feature type="disulfide bond" evidence="32">
    <location>
        <begin position="220"/>
        <end position="231"/>
    </location>
</feature>
<evidence type="ECO:0000256" key="9">
    <source>
        <dbReference type="ARBA" id="ARBA00022511"/>
    </source>
</evidence>
<evidence type="ECO:0000256" key="2">
    <source>
        <dbReference type="ARBA" id="ARBA00004433"/>
    </source>
</evidence>
<dbReference type="Gene3D" id="1.20.5.490">
    <property type="entry name" value="Single helix bin"/>
    <property type="match status" value="1"/>
</dbReference>
<keyword evidence="9 32" id="KW-1032">Host cell membrane</keyword>
<keyword evidence="23 32" id="KW-1039">Host endosome</keyword>
<comment type="domain">
    <text evidence="32">The YXXL motif is involved in determining the exact site of viral release at the surface of infected mononuclear cells and promotes endocytosis. YXXL and di-leucine endocytosis motifs interact directly or indirectly with the clathrin adapter complexes, opperate independently, and their activities are not additive.</text>
</comment>
<feature type="disulfide bond" evidence="32">
    <location>
        <begin position="582"/>
        <end position="588"/>
    </location>
</feature>
<keyword evidence="10 32" id="KW-1165">Clathrin-mediated endocytosis of virus by host</keyword>
<evidence type="ECO:0000256" key="11">
    <source>
        <dbReference type="ARBA" id="ARBA00022581"/>
    </source>
</evidence>
<feature type="chain" id="PRO_5027191091" description="Envelope glycoprotein gp160" evidence="32">
    <location>
        <begin position="31"/>
        <end position="847"/>
    </location>
</feature>
<keyword evidence="26 32" id="KW-0564">Palmitate</keyword>
<feature type="site" description="Cleavage; by host furin" evidence="32">
    <location>
        <begin position="495"/>
        <end position="496"/>
    </location>
</feature>
<evidence type="ECO:0000256" key="17">
    <source>
        <dbReference type="ARBA" id="ARBA00022804"/>
    </source>
</evidence>
<comment type="function">
    <text evidence="32">Envelope glycoprotein gp160: Oligomerizes in the host endoplasmic reticulum into predominantly trimers. In a second time, gp160 transits in the host Golgi, where glycosylation is completed. The precursor is then proteolytically cleaved in the trans-Golgi and thereby activated by cellular furin or furin-like proteases to produce gp120 and gp41.</text>
</comment>
<evidence type="ECO:0000256" key="31">
    <source>
        <dbReference type="ARBA" id="ARBA00023296"/>
    </source>
</evidence>
<dbReference type="FunFam" id="1.10.287.210:FF:000001">
    <property type="entry name" value="Envelope glycoprotein gp160"/>
    <property type="match status" value="1"/>
</dbReference>
<dbReference type="GO" id="GO:0044175">
    <property type="term" value="C:host cell endosome membrane"/>
    <property type="evidence" value="ECO:0007669"/>
    <property type="project" value="UniProtKB-SubCell"/>
</dbReference>
<comment type="caution">
    <text evidence="32 33">Lacks conserved residue(s) required for the propagation of feature annotation.</text>
</comment>
<feature type="disulfide bond" evidence="32">
    <location>
        <begin position="210"/>
        <end position="239"/>
    </location>
</feature>
<evidence type="ECO:0000256" key="18">
    <source>
        <dbReference type="ARBA" id="ARBA00022844"/>
    </source>
</evidence>
<evidence type="ECO:0000256" key="10">
    <source>
        <dbReference type="ARBA" id="ARBA00022570"/>
    </source>
</evidence>
<comment type="function">
    <text evidence="32">Transmembrane protein gp41: Acts as a class I viral fusion protein. Under the current model, the protein has at least 3 conformational states: pre-fusion native state, pre-hairpin intermediate state, and post-fusion hairpin state. During fusion of viral and target intracellular membranes, the coiled coil regions (heptad repeats) assume a trimer-of-hairpins structure, positioning the fusion peptide in close proximity to the C-terminal region of the ectodomain. The formation of this structure appears to drive apposition and subsequent fusion of viral and target cell membranes. Complete fusion occurs in host cell endosomes and is dynamin-dependent, however some lipid transfer might occur at the plasma membrane. The virus undergoes clathrin-dependent internalization long before endosomal fusion, thus minimizing the surface exposure of conserved viral epitopes during fusion and reducing the efficacy of inhibitors targeting these epitopes. Membranes fusion leads to delivery of the nucleocapsid into the cytoplasm.</text>
</comment>
<evidence type="ECO:0000256" key="23">
    <source>
        <dbReference type="ARBA" id="ARBA00023046"/>
    </source>
</evidence>
<evidence type="ECO:0000256" key="6">
    <source>
        <dbReference type="ARBA" id="ARBA00004650"/>
    </source>
</evidence>
<feature type="short sequence motif" description="Di-leucine internalization motif" evidence="32">
    <location>
        <begin position="846"/>
        <end position="847"/>
    </location>
</feature>
<keyword evidence="31 32" id="KW-1160">Virus entry into host cell</keyword>
<evidence type="ECO:0000256" key="26">
    <source>
        <dbReference type="ARBA" id="ARBA00023139"/>
    </source>
</evidence>
<evidence type="ECO:0000256" key="8">
    <source>
        <dbReference type="ARBA" id="ARBA00022510"/>
    </source>
</evidence>
<keyword evidence="21 32" id="KW-1164">Virus endocytosis by host</keyword>
<comment type="domain">
    <text evidence="32">Some of the most genetically diverse regions of the viral genome are present in Env. They are called variable regions 1 through 5 (V1 through V5). Coreceptor usage of gp120 is determined mainly by the primary structure of the third variable region (V3) in the outer domain of gp120. The sequence of V3 determines which coreceptor, CCR5 and/or CXCR4 (corresponding to R5/macrophage, X4/T cell and R5X4/T cell and macrophage tropism), is used to trigger the fusion potential of the Env complex, and hence which cells the virus can infect. Binding to CCR5 involves a region adjacent in addition to V3.</text>
</comment>
<comment type="miscellaneous">
    <text evidence="32">Inhibitors targeting HIV-1 viral envelope proteins are used as antiretroviral drugs. Attachment of virions to the cell surface via non-specific interactions and CD4 binding can be blocked by inhibitors that include cyanovirin-N, cyclotriazadisulfonamide analogs, PRO 2000, TNX 355 and PRO 542. In addition, BMS 806 can block CD4-induced conformational changes. Env interactions with the coreceptor molecules can be targeted by CCR5 antagonists including SCH-D, maraviroc (UK 427857) and aplaviroc (GW 873140), and the CXCR4 antagonist AMD 070. Fusion of viral and cellular membranes can be inhibited by peptides such as enfuvirtide and tifuvirtide (T 1249). Resistance to inhibitors associated with mutations in Env are observed. Most of the time, single mutations confer only a modest reduction in drug susceptibility. Combination of several mutations is usually required to develop a high-level drug resistance.</text>
</comment>
<dbReference type="GO" id="GO:0016020">
    <property type="term" value="C:membrane"/>
    <property type="evidence" value="ECO:0007669"/>
    <property type="project" value="UniProtKB-UniRule"/>
</dbReference>
<keyword evidence="13 32" id="KW-0165">Cleavage on pair of basic residues</keyword>
<evidence type="ECO:0000256" key="32">
    <source>
        <dbReference type="HAMAP-Rule" id="MF_04083"/>
    </source>
</evidence>
<proteinExistence type="inferred from homology"/>
<evidence type="ECO:0000256" key="30">
    <source>
        <dbReference type="ARBA" id="ARBA00023288"/>
    </source>
</evidence>
<feature type="domain" description="Human immunodeficiency virus 1 envelope glycoprotein Gp120" evidence="35">
    <location>
        <begin position="140"/>
        <end position="495"/>
    </location>
</feature>
<keyword evidence="7 32" id="KW-1168">Fusion of virus membrane with host membrane</keyword>
<comment type="similarity">
    <text evidence="32">Belongs to the HIV-1 env protein family.</text>
</comment>
<feature type="disulfide bond" evidence="32">
    <location>
        <begin position="52"/>
        <end position="72"/>
    </location>
</feature>
<organismHost>
    <name type="scientific">Homo sapiens</name>
    <name type="common">Human</name>
    <dbReference type="NCBI Taxonomy" id="9606"/>
</organismHost>
<dbReference type="CDD" id="cd09909">
    <property type="entry name" value="HIV-1-like_HR1-HR2"/>
    <property type="match status" value="1"/>
</dbReference>
<feature type="topological domain" description="Cytoplasmic" evidence="32">
    <location>
        <begin position="690"/>
        <end position="847"/>
    </location>
</feature>
<reference evidence="37" key="1">
    <citation type="journal article" date="2020" name="PLoS Pathog.">
        <title>HIV-1 variants are archived throughout infection and persist in the reservoir.</title>
        <authorList>
            <person name="Brooks K."/>
            <person name="Jones B.R."/>
            <person name="Dilernia D.A."/>
            <person name="Wilkins D.J."/>
            <person name="Claiborne D.T."/>
            <person name="McInally S."/>
            <person name="Gilmour J."/>
            <person name="Kilembe W."/>
            <person name="Joy J.B."/>
            <person name="Allen S.A."/>
            <person name="Brumme Z.L."/>
            <person name="Hunter E."/>
        </authorList>
    </citation>
    <scope>NUCLEOTIDE SEQUENCE</scope>
    <source>
        <strain evidence="37">ZM1094F_17Sep2010_CP_10_E</strain>
    </source>
</reference>
<feature type="region of interest" description="V5" evidence="32">
    <location>
        <begin position="445"/>
        <end position="455"/>
    </location>
</feature>
<keyword evidence="27 32" id="KW-1015">Disulfide bond</keyword>
<dbReference type="GO" id="GO:0005198">
    <property type="term" value="F:structural molecule activity"/>
    <property type="evidence" value="ECO:0007669"/>
    <property type="project" value="UniProtKB-UniRule"/>
</dbReference>
<keyword evidence="11 32" id="KW-0945">Host-virus interaction</keyword>
<keyword evidence="20 32" id="KW-0261">Viral envelope protein</keyword>
<evidence type="ECO:0000256" key="27">
    <source>
        <dbReference type="ARBA" id="ARBA00023157"/>
    </source>
</evidence>
<comment type="miscellaneous">
    <text evidence="32">HIV-1 lineages are divided in three main groups, M (for Major), O (for Outlier), and N (for New, or Non-M, Non-O). The vast majority of strains found worldwide belong to the group M. Group O seems to be endemic to and largely confined to Cameroon and neighboring countries in West Central Africa, where these viruses represent a small minority of HIV-1 strains. The group N is represented by a limited number of isolates from Cameroonian persons. The group M is further subdivided in 9 clades or subtypes (A to D, F to H, J and K).</text>
</comment>
<dbReference type="SUPFAM" id="SSF58069">
    <property type="entry name" value="Virus ectodomain"/>
    <property type="match status" value="1"/>
</dbReference>
<gene>
    <name evidence="32 37" type="primary">env</name>
</gene>
<keyword evidence="24 32" id="KW-0175">Coiled coil</keyword>
<feature type="domain" description="Human immunodeficiency virus 1 envelope glycoprotein Gp120" evidence="35">
    <location>
        <begin position="32"/>
        <end position="137"/>
    </location>
</feature>
<sequence length="847" mass="96154">MRVMGILRNWQPWWIWSILGFWILMVCSREDMWVTVYYGVPVWKEAKTTLFCASDAKAYETEVHNVWATHACVPTDPDPQEIPLENVTENFNMWKNDMVDQMHEDIISLWDQSLKPCVKLTPLCVTLNCSDAKDKVNNSLTELRNCSFNITTELRDKKRQEYALFYKLDIISLKGNDSEAGEYRLINCNTSTITQACPKVSFDPIPIHYCAPAGYAILKCNNKTFNGTGPCNNVSTVQCTHGIKPVVSTQLLLNGSLAEEEIMIRSENITNNAKTIIVHLNESVGILCMRPNNNTRKSVRIGPGQTFFATGDIIGDIRQAHCNISKSKWIETLGKVRGKLQKIFNKSIEFQPSSGGDLEITTHSFNCRGEFFYCSTIQLFNTSMLNGTKNITESNATITLNCRIKQIINMWQGVGRAMYAPPIAGNITCNSNITGLLLTRDGGNEPNDTEIFRPGGGDMRDNWRSELYKYKVVEIQPLGIAPTKAKRRVVEREKRAVGIGAVFLGFLGAAGSTMGAASVTLTVQARQLLSGIVQQQSNLLRAIEAQQHMLQLTVWGIKQLQARVLAIERYLKDQQLLGMWGCSGKLICTTNVFWNTSWSNISHDDIWNNMTWMQWEREISNYTDTIYRLLEDSQNQQEKNEKDLLALDSWKNLWNWFNITNWLWYIKIFIMIVGGLIGLRIIFAVLSIVNRVRQGYSPLSLQTLIPTPRGPDRPGGIEEEGGEQDRDRSIRLVNGFLALAWEDLRNLCIFLYHHLRDFILTAVRVAELLGRSSLRGLQKGWETLKYLGSLVQYWGLELKKGAISLVDTVAIAVAERTDRIIEIAQRIWRAILHIPRRIRQGLETALL</sequence>
<comment type="PTM">
    <text evidence="32">Palmitoylation of the transmembrane protein and of Env polyprotein (prior to its proteolytic cleavage) is essential for their association with host cell membrane lipid rafts. Palmitoylation is therefore required for envelope trafficking to classical lipid rafts, but not for viral replication.</text>
</comment>
<dbReference type="GO" id="GO:0019062">
    <property type="term" value="P:virion attachment to host cell"/>
    <property type="evidence" value="ECO:0007669"/>
    <property type="project" value="UniProtKB-UniRule"/>
</dbReference>
<dbReference type="GO" id="GO:0019064">
    <property type="term" value="P:fusion of virus membrane with host plasma membrane"/>
    <property type="evidence" value="ECO:0007669"/>
    <property type="project" value="UniProtKB-UniRule"/>
</dbReference>
<dbReference type="SUPFAM" id="SSF56502">
    <property type="entry name" value="gp120 core"/>
    <property type="match status" value="2"/>
</dbReference>
<keyword evidence="15 32" id="KW-0053">Apoptosis</keyword>
<dbReference type="Gene3D" id="1.10.287.210">
    <property type="match status" value="1"/>
</dbReference>
<evidence type="ECO:0000256" key="1">
    <source>
        <dbReference type="ARBA" id="ARBA00004402"/>
    </source>
</evidence>
<dbReference type="InterPro" id="IPR036377">
    <property type="entry name" value="Gp120_core_sf"/>
</dbReference>
<name>A0A6M6AV79_HV1</name>
<dbReference type="InterPro" id="IPR000777">
    <property type="entry name" value="HIV1_Gp120"/>
</dbReference>
<evidence type="ECO:0000256" key="28">
    <source>
        <dbReference type="ARBA" id="ARBA00023180"/>
    </source>
</evidence>
<evidence type="ECO:0000256" key="14">
    <source>
        <dbReference type="ARBA" id="ARBA00022692"/>
    </source>
</evidence>
<evidence type="ECO:0000259" key="36">
    <source>
        <dbReference type="Pfam" id="PF00517"/>
    </source>
</evidence>
<feature type="region of interest" description="CD4-binding loop" evidence="32">
    <location>
        <begin position="353"/>
        <end position="363"/>
    </location>
</feature>
<comment type="subunit">
    <text evidence="32">The mature envelope protein (Env) consists of a homotrimer of non-covalently associated gp120-gp41 heterodimers. The resulting complex protrudes from the virus surface as a spike. There seems to be as few as 10 spikes on the average virion. Surface protein gp120 interacts with host CD4, CCR5 and CXCR4. Gp120 also interacts with the C-type lectins CD209/DC-SIGN and CLEC4M/DC-SIGNR (collectively referred to as DC-SIGN(R)). Gp120 and gp41 interact with GalCer. Gp120 interacts with host ITGA4/ITGB7 complex; on CD4+ T-cells, this interaction results in rapid activation of integrin ITGAL/LFA-1, which facilitates efficient cell-to-cell spreading of HIV-1. Gp120 interacts with cell-associated heparan sulfate; this interaction increases virus infectivity on permissive cells and may be involved in infection of CD4- cells.</text>
</comment>
<evidence type="ECO:0000259" key="35">
    <source>
        <dbReference type="Pfam" id="PF00516"/>
    </source>
</evidence>
<organism evidence="37">
    <name type="scientific">Human immunodeficiency virus type 1</name>
    <name type="common">HIV-1</name>
    <dbReference type="NCBI Taxonomy" id="11676"/>
    <lineage>
        <taxon>Viruses</taxon>
        <taxon>Riboviria</taxon>
        <taxon>Pararnavirae</taxon>
        <taxon>Artverviricota</taxon>
        <taxon>Revtraviricetes</taxon>
        <taxon>Ortervirales</taxon>
        <taxon>Retroviridae</taxon>
        <taxon>Orthoretrovirinae</taxon>
        <taxon>Lentivirus</taxon>
        <taxon>Lentivirus humimdef1</taxon>
    </lineage>
</organism>
<comment type="PTM">
    <text evidence="32">Highly glycosylated by host. The high number of glycan on the protein is reffered to as 'glycan shield' because it contributes to hide protein sequence from adaptive immune system.</text>
</comment>
<evidence type="ECO:0000256" key="4">
    <source>
        <dbReference type="ARBA" id="ARBA00004563"/>
    </source>
</evidence>
<feature type="chain" id="PRO_5027191092" description="Transmembrane protein gp41" evidence="32">
    <location>
        <begin position="496"/>
        <end position="847"/>
    </location>
</feature>
<dbReference type="Pfam" id="PF00516">
    <property type="entry name" value="GP120"/>
    <property type="match status" value="2"/>
</dbReference>
<dbReference type="GO" id="GO:1903908">
    <property type="term" value="P:positive regulation of plasma membrane raft polarization"/>
    <property type="evidence" value="ECO:0007669"/>
    <property type="project" value="UniProtKB-UniRule"/>
</dbReference>
<dbReference type="GO" id="GO:1903911">
    <property type="term" value="P:positive regulation of receptor clustering"/>
    <property type="evidence" value="ECO:0007669"/>
    <property type="project" value="UniProtKB-UniRule"/>
</dbReference>
<dbReference type="InterPro" id="IPR037527">
    <property type="entry name" value="Gp160"/>
</dbReference>
<keyword evidence="29 32" id="KW-0899">Viral immunoevasion</keyword>
<evidence type="ECO:0000256" key="15">
    <source>
        <dbReference type="ARBA" id="ARBA00022703"/>
    </source>
</evidence>
<dbReference type="FunFam" id="2.170.40.20:FF:000003">
    <property type="entry name" value="Envelope glycoprotein gp160"/>
    <property type="match status" value="1"/>
</dbReference>
<keyword evidence="25 32" id="KW-0472">Membrane</keyword>
<dbReference type="Gene3D" id="2.170.40.20">
    <property type="entry name" value="Human immunodeficiency virus 1, Gp160, envelope glycoprotein"/>
    <property type="match status" value="2"/>
</dbReference>
<feature type="region of interest" description="MPER; binding to GalCer" evidence="32">
    <location>
        <begin position="646"/>
        <end position="667"/>
    </location>
</feature>
<keyword evidence="12 32" id="KW-1162">Viral penetration into host cytoplasm</keyword>
<evidence type="ECO:0000256" key="33">
    <source>
        <dbReference type="RuleBase" id="RU363095"/>
    </source>
</evidence>
<keyword evidence="8 32" id="KW-1170">Fusion of virus membrane with host endosomal membrane</keyword>
<evidence type="ECO:0000256" key="34">
    <source>
        <dbReference type="SAM" id="MobiDB-lite"/>
    </source>
</evidence>
<evidence type="ECO:0000256" key="20">
    <source>
        <dbReference type="ARBA" id="ARBA00022879"/>
    </source>
</evidence>
<keyword evidence="19 32" id="KW-1043">Host membrane</keyword>
<evidence type="ECO:0000256" key="19">
    <source>
        <dbReference type="ARBA" id="ARBA00022870"/>
    </source>
</evidence>
<evidence type="ECO:0000256" key="25">
    <source>
        <dbReference type="ARBA" id="ARBA00023136"/>
    </source>
</evidence>
<comment type="function">
    <text evidence="32">Surface protein gp120: Attaches the virus to the host lymphoid cell by binding to the primary receptor CD4. This interaction induces a structural rearrangement creating a high affinity binding site for a chemokine coreceptor like CXCR4 and/or CCR5. Acts as a ligand for CD209/DC-SIGN and CLEC4M/DC-SIGNR, which are respectively found on dendritic cells (DCs), and on endothelial cells of liver sinusoids and lymph node sinuses. These interactions allow capture of viral particles at mucosal surfaces by these cells and subsequent transmission to permissive cells. HIV subverts the migration properties of dendritic cells to gain access to CD4+ T-cells in lymph nodes. Virus transmission to permissive T-cells occurs either in trans (without DCs infection, through viral capture and transmission), or in cis (following DCs productive infection, through the usual CD4-gp120 interaction), thereby inducing a robust infection. In trans infection, bound virions remain infectious over days and it is proposed that they are not degraded, but protected in non-lysosomal acidic organelles within the DCs close to the cell membrane thus contributing to the viral infectious potential during DCs' migration from the periphery to the lymphoid tissues. On arrival at lymphoid tissues, intact virions recycle back to DCs' cell surface allowing virus transmission to CD4+ T-cells.</text>
</comment>
<dbReference type="Pfam" id="PF00517">
    <property type="entry name" value="GP41"/>
    <property type="match status" value="1"/>
</dbReference>
<dbReference type="EMBL" id="MT194377">
    <property type="protein sequence ID" value="QJX39449.1"/>
    <property type="molecule type" value="Genomic_RNA"/>
</dbReference>
<comment type="subcellular location">
    <molecule>Surface protein gp120</molecule>
    <subcellularLocation>
        <location evidence="32">Virion membrane</location>
        <topology evidence="32">Peripheral membrane protein</topology>
    </subcellularLocation>
    <subcellularLocation>
        <location evidence="32">Host cell membrane</location>
        <topology evidence="32">Peripheral membrane protein</topology>
    </subcellularLocation>
    <subcellularLocation>
        <location evidence="32">Host endosome membrane</location>
        <topology evidence="32">Single-pass type I membrane protein</topology>
    </subcellularLocation>
    <text evidence="32">The surface protein is not anchored to the viral envelope, but associates with the extravirion surface through its binding to TM. It is probably concentrated at the site of budding and incorporated into the virions possibly by contacts between the cytoplasmic tail of Env and the N-terminus of Gag.</text>
</comment>
<evidence type="ECO:0000256" key="22">
    <source>
        <dbReference type="ARBA" id="ARBA00022989"/>
    </source>
</evidence>
<feature type="transmembrane region" description="Helical" evidence="33">
    <location>
        <begin position="662"/>
        <end position="689"/>
    </location>
</feature>
<dbReference type="GO" id="GO:0019031">
    <property type="term" value="C:viral envelope"/>
    <property type="evidence" value="ECO:0007669"/>
    <property type="project" value="UniProtKB-KW"/>
</dbReference>
<evidence type="ECO:0000256" key="7">
    <source>
        <dbReference type="ARBA" id="ARBA00022506"/>
    </source>
</evidence>
<dbReference type="GO" id="GO:0019082">
    <property type="term" value="P:viral protein processing"/>
    <property type="evidence" value="ECO:0007669"/>
    <property type="project" value="UniProtKB-UniRule"/>
</dbReference>
<keyword evidence="30 32" id="KW-0449">Lipoprotein</keyword>
<keyword evidence="28 32" id="KW-0325">Glycoprotein</keyword>
<keyword evidence="14 32" id="KW-0812">Transmembrane</keyword>
<keyword evidence="16 32" id="KW-0732">Signal</keyword>
<keyword evidence="18 32" id="KW-0946">Virion</keyword>